<dbReference type="Proteomes" id="UP000271624">
    <property type="component" value="Unassembled WGS sequence"/>
</dbReference>
<name>A0A433VRB4_9CYAN</name>
<reference evidence="1" key="2">
    <citation type="journal article" date="2019" name="Genome Biol. Evol.">
        <title>Day and night: Metabolic profiles and evolutionary relationships of six axenic non-marine cyanobacteria.</title>
        <authorList>
            <person name="Will S.E."/>
            <person name="Henke P."/>
            <person name="Boedeker C."/>
            <person name="Huang S."/>
            <person name="Brinkmann H."/>
            <person name="Rohde M."/>
            <person name="Jarek M."/>
            <person name="Friedl T."/>
            <person name="Seufert S."/>
            <person name="Schumacher M."/>
            <person name="Overmann J."/>
            <person name="Neumann-Schaal M."/>
            <person name="Petersen J."/>
        </authorList>
    </citation>
    <scope>NUCLEOTIDE SEQUENCE [LARGE SCALE GENOMIC DNA]</scope>
    <source>
        <strain evidence="1">PCC 7102</strain>
    </source>
</reference>
<keyword evidence="2" id="KW-1185">Reference proteome</keyword>
<reference evidence="1" key="1">
    <citation type="submission" date="2018-12" db="EMBL/GenBank/DDBJ databases">
        <authorList>
            <person name="Will S."/>
            <person name="Neumann-Schaal M."/>
            <person name="Henke P."/>
        </authorList>
    </citation>
    <scope>NUCLEOTIDE SEQUENCE</scope>
    <source>
        <strain evidence="1">PCC 7102</strain>
    </source>
</reference>
<protein>
    <submittedName>
        <fullName evidence="1">Uncharacterized protein</fullName>
    </submittedName>
</protein>
<dbReference type="EMBL" id="RSCL01000003">
    <property type="protein sequence ID" value="RUT08572.1"/>
    <property type="molecule type" value="Genomic_DNA"/>
</dbReference>
<evidence type="ECO:0000313" key="1">
    <source>
        <dbReference type="EMBL" id="RUT08572.1"/>
    </source>
</evidence>
<sequence length="178" mass="20708">MYIEDILEKATDPCTHPDELYQIYDEHKVRGYKRQILEAIGSNPNTSTELLEYLFAKEPNMADIVFDNPVMPLLILEDPLLVTNWFIKFHSSIFRYNKLLSLELQNIAVRTERIEIFLHLVESKTTVPSIIEDIAKRINIEKYIIGNYEIANLIFKHPNTPESIKNLQLKKPPLATVL</sequence>
<comment type="caution">
    <text evidence="1">The sequence shown here is derived from an EMBL/GenBank/DDBJ whole genome shotgun (WGS) entry which is preliminary data.</text>
</comment>
<proteinExistence type="predicted"/>
<dbReference type="AlphaFoldDB" id="A0A433VRB4"/>
<dbReference type="RefSeq" id="WP_127080358.1">
    <property type="nucleotide sequence ID" value="NZ_RSCL01000003.1"/>
</dbReference>
<evidence type="ECO:0000313" key="2">
    <source>
        <dbReference type="Proteomes" id="UP000271624"/>
    </source>
</evidence>
<dbReference type="OrthoDB" id="510273at2"/>
<accession>A0A433VRB4</accession>
<gene>
    <name evidence="1" type="ORF">DSM106972_017400</name>
</gene>
<organism evidence="1 2">
    <name type="scientific">Dulcicalothrix desertica PCC 7102</name>
    <dbReference type="NCBI Taxonomy" id="232991"/>
    <lineage>
        <taxon>Bacteria</taxon>
        <taxon>Bacillati</taxon>
        <taxon>Cyanobacteriota</taxon>
        <taxon>Cyanophyceae</taxon>
        <taxon>Nostocales</taxon>
        <taxon>Calotrichaceae</taxon>
        <taxon>Dulcicalothrix</taxon>
    </lineage>
</organism>